<dbReference type="Proteomes" id="UP000232060">
    <property type="component" value="Unassembled WGS sequence"/>
</dbReference>
<dbReference type="RefSeq" id="WP_100860030.1">
    <property type="nucleotide sequence ID" value="NZ_PGCP01000015.1"/>
</dbReference>
<keyword evidence="3" id="KW-1185">Reference proteome</keyword>
<feature type="domain" description="PepSY" evidence="1">
    <location>
        <begin position="29"/>
        <end position="80"/>
    </location>
</feature>
<gene>
    <name evidence="2" type="ORF">CUC44_11180</name>
</gene>
<evidence type="ECO:0000313" key="3">
    <source>
        <dbReference type="Proteomes" id="UP000232060"/>
    </source>
</evidence>
<dbReference type="InterPro" id="IPR025711">
    <property type="entry name" value="PepSY"/>
</dbReference>
<organism evidence="2 3">
    <name type="scientific">Aeromonas lusitana</name>
    <dbReference type="NCBI Taxonomy" id="931529"/>
    <lineage>
        <taxon>Bacteria</taxon>
        <taxon>Pseudomonadati</taxon>
        <taxon>Pseudomonadota</taxon>
        <taxon>Gammaproteobacteria</taxon>
        <taxon>Aeromonadales</taxon>
        <taxon>Aeromonadaceae</taxon>
        <taxon>Aeromonas</taxon>
    </lineage>
</organism>
<proteinExistence type="predicted"/>
<evidence type="ECO:0000259" key="1">
    <source>
        <dbReference type="Pfam" id="PF13670"/>
    </source>
</evidence>
<dbReference type="AlphaFoldDB" id="A0A2M8H9P3"/>
<evidence type="ECO:0000313" key="2">
    <source>
        <dbReference type="EMBL" id="PJC93221.1"/>
    </source>
</evidence>
<comment type="caution">
    <text evidence="2">The sequence shown here is derived from an EMBL/GenBank/DDBJ whole genome shotgun (WGS) entry which is preliminary data.</text>
</comment>
<reference evidence="2 3" key="1">
    <citation type="submission" date="2017-11" db="EMBL/GenBank/DDBJ databases">
        <title>Draft genome sequence of environmental isolate Aeromonas lusitania sp. nov. MDC 2473.</title>
        <authorList>
            <person name="Colston S.M."/>
            <person name="Navarro A."/>
            <person name="Martinez-Murcia A.J."/>
            <person name="Graf J."/>
        </authorList>
    </citation>
    <scope>NUCLEOTIDE SEQUENCE [LARGE SCALE GENOMIC DNA]</scope>
    <source>
        <strain evidence="2 3">MDC 2473</strain>
    </source>
</reference>
<sequence>MNMIPRSILLILCLFSSFGWAALTRLDMPALVKLLLAQGYHDIREIELEGDRFEVSTLDAKEQKVQLSIDAYTGEITQQKEAD</sequence>
<name>A0A2M8H9P3_9GAMM</name>
<accession>A0A2M8H9P3</accession>
<protein>
    <recommendedName>
        <fullName evidence="1">PepSY domain-containing protein</fullName>
    </recommendedName>
</protein>
<dbReference type="EMBL" id="PGCP01000015">
    <property type="protein sequence ID" value="PJC93221.1"/>
    <property type="molecule type" value="Genomic_DNA"/>
</dbReference>
<dbReference type="OrthoDB" id="5593895at2"/>
<dbReference type="Pfam" id="PF13670">
    <property type="entry name" value="PepSY_2"/>
    <property type="match status" value="1"/>
</dbReference>